<feature type="domain" description="Integral membrane bound transporter" evidence="6">
    <location>
        <begin position="984"/>
        <end position="1047"/>
    </location>
</feature>
<organism evidence="8">
    <name type="scientific">Perkinsus marinus (strain ATCC 50983 / TXsc)</name>
    <dbReference type="NCBI Taxonomy" id="423536"/>
    <lineage>
        <taxon>Eukaryota</taxon>
        <taxon>Sar</taxon>
        <taxon>Alveolata</taxon>
        <taxon>Perkinsozoa</taxon>
        <taxon>Perkinsea</taxon>
        <taxon>Perkinsida</taxon>
        <taxon>Perkinsidae</taxon>
        <taxon>Perkinsus</taxon>
    </lineage>
</organism>
<feature type="transmembrane region" description="Helical" evidence="5">
    <location>
        <begin position="612"/>
        <end position="633"/>
    </location>
</feature>
<dbReference type="PANTHER" id="PTHR31086">
    <property type="entry name" value="ALUMINUM-ACTIVATED MALATE TRANSPORTER 10"/>
    <property type="match status" value="1"/>
</dbReference>
<feature type="transmembrane region" description="Helical" evidence="5">
    <location>
        <begin position="582"/>
        <end position="600"/>
    </location>
</feature>
<keyword evidence="3 5" id="KW-1133">Transmembrane helix</keyword>
<dbReference type="InParanoid" id="C5KI41"/>
<feature type="transmembrane region" description="Helical" evidence="5">
    <location>
        <begin position="1068"/>
        <end position="1093"/>
    </location>
</feature>
<feature type="transmembrane region" description="Helical" evidence="5">
    <location>
        <begin position="12"/>
        <end position="31"/>
    </location>
</feature>
<feature type="transmembrane region" description="Helical" evidence="5">
    <location>
        <begin position="984"/>
        <end position="1000"/>
    </location>
</feature>
<feature type="transmembrane region" description="Helical" evidence="5">
    <location>
        <begin position="37"/>
        <end position="55"/>
    </location>
</feature>
<dbReference type="GO" id="GO:0016020">
    <property type="term" value="C:membrane"/>
    <property type="evidence" value="ECO:0007669"/>
    <property type="project" value="UniProtKB-SubCell"/>
</dbReference>
<keyword evidence="4 5" id="KW-0472">Membrane</keyword>
<keyword evidence="8" id="KW-1185">Reference proteome</keyword>
<evidence type="ECO:0000256" key="1">
    <source>
        <dbReference type="ARBA" id="ARBA00004141"/>
    </source>
</evidence>
<evidence type="ECO:0000256" key="2">
    <source>
        <dbReference type="ARBA" id="ARBA00022692"/>
    </source>
</evidence>
<dbReference type="RefSeq" id="XP_002784457.1">
    <property type="nucleotide sequence ID" value="XM_002784411.1"/>
</dbReference>
<evidence type="ECO:0000256" key="5">
    <source>
        <dbReference type="SAM" id="Phobius"/>
    </source>
</evidence>
<feature type="transmembrane region" description="Helical" evidence="5">
    <location>
        <begin position="93"/>
        <end position="112"/>
    </location>
</feature>
<reference evidence="7 8" key="1">
    <citation type="submission" date="2008-07" db="EMBL/GenBank/DDBJ databases">
        <authorList>
            <person name="El-Sayed N."/>
            <person name="Caler E."/>
            <person name="Inman J."/>
            <person name="Amedeo P."/>
            <person name="Hass B."/>
            <person name="Wortman J."/>
        </authorList>
    </citation>
    <scope>NUCLEOTIDE SEQUENCE [LARGE SCALE GENOMIC DNA]</scope>
    <source>
        <strain evidence="8">ATCC 50983 / TXsc</strain>
    </source>
</reference>
<feature type="transmembrane region" description="Helical" evidence="5">
    <location>
        <begin position="1012"/>
        <end position="1029"/>
    </location>
</feature>
<sequence length="1373" mass="150898">MLDQLPSIPIWNLLTAAYTGVLACLCSWAVFVMPGGRGANITVLAPVWALVTAFLDVGANYDQSLRSLVSAAIGLSFTELVALLVTVCSTTGYNAWIGVIISFPLTFLLAIGDPASGSKLCKLFRSDVAMECMYIPLAFPNGQPFYHGLLTSGAFAVALKDYLELSVFHLADAVVHKKEFERKRKDLVEAHRAVIRGDVPKDLKLDVANIVGLTLLKGGRRLFGIFLGGVLALIPLAIHALNRPAFLLELFIVGSITKLLTDFPNIDYTALQTGVTFIIVGFADGINPELTEPKRFELAGLRLLCNTGGLVVFLFMTVLTRPPYSGHLLARATSVEVGSMTDYVTSVVRALRARPEVTFPDRVEKGLALLDADAARIAKVPSVQAEARAMRVLRVTTTACGVKPKRLIAAQADISSLLHSVAVVFTEFHNCDVKMSSAAHRLLLKPLTNQMEDFEIALAGSAEELKTVLTRRVSTARAIEVTQEVLEAYLRLSAAFESIRTKLLFRRTWATSGEVMASTKLAEIVSDGGGVAVHVAVYTLGHFVKDWIAFVNTLLGSDIRFPHSPLERNQTIMDTTSSGNDHTVAVLAPIWALVSAFLNLNTNYDQSLRSIVGALIGLGLTQLIALVISSAWSSGYNDWIGVVVCFPVCFLLGIADPATGCKLSKVFRSDVAMESMYIPLAFPNGKPFLHSLLTSGAFIVGSVETLIVTTVLNAFNLLPRHEVPPIPSFAKRAADYYETLSTYCTSGMQHAGFIDRQRAVFEEAWRAASRAAPTPELRSVIYRMAAELIALRTTLRDGAYSPDILEYIWHPLVPNIVELRLETVYWLRLTGIEISDDEIVLETGLVGLANQMKERLNEQSLVYGMKVFSGESSLSPATDSVRFQFAMSLIARFAVLADNFRTLVREYEKSLPEAKGWFHWPSRLRQYLAGCMKYWVNWWRLPFFAYGNMTLAQRFVHPLRLSITITAFALPLVAWAHQNSIVEIYGFWALVPILFCFLQTPGASLVKGTRRIVGTILAAALAIVCVSVHPYSPAAFVVEMFVITFVGKLGSLYASIDYGKDESRQDMILWSLWRVAMTLIGTIGGTIVSMFVFPTFAMQNLNRESAHELLEQADLVARAVEQLCSLEKGPSVNPEDRAVEGGDEFFRSSDTRFALLPDAKAEAIVLDKTAFVDDTTRAVLSAQEKIDSMGRSALVAHTTLADCARRLGEPSISNLLAPLRDDLYKLATSLRDSASQVALTILDDSWRPAAGGGKETTRGRLRSSQVNVEMQRIIDIFVKRREDILAGEERDIEGWSRVVKSGCYSLYHAIYTMRVFCDDWVHIETIVLGLAPVVQMRARALSGAYIPEANFTALTGHSAVRNFTEKMKSESGS</sequence>
<gene>
    <name evidence="7" type="ORF">Pmar_PMAR003716</name>
</gene>
<feature type="transmembrane region" description="Helical" evidence="5">
    <location>
        <begin position="67"/>
        <end position="87"/>
    </location>
</feature>
<feature type="transmembrane region" description="Helical" evidence="5">
    <location>
        <begin position="222"/>
        <end position="241"/>
    </location>
</feature>
<evidence type="ECO:0000256" key="3">
    <source>
        <dbReference type="ARBA" id="ARBA00022989"/>
    </source>
</evidence>
<evidence type="ECO:0000256" key="4">
    <source>
        <dbReference type="ARBA" id="ARBA00023136"/>
    </source>
</evidence>
<evidence type="ECO:0000313" key="8">
    <source>
        <dbReference type="Proteomes" id="UP000007800"/>
    </source>
</evidence>
<feature type="transmembrane region" description="Helical" evidence="5">
    <location>
        <begin position="1035"/>
        <end position="1056"/>
    </location>
</feature>
<dbReference type="Proteomes" id="UP000007800">
    <property type="component" value="Unassembled WGS sequence"/>
</dbReference>
<feature type="transmembrane region" description="Helical" evidence="5">
    <location>
        <begin position="959"/>
        <end position="978"/>
    </location>
</feature>
<name>C5KI41_PERM5</name>
<keyword evidence="2 5" id="KW-0812">Transmembrane</keyword>
<protein>
    <recommendedName>
        <fullName evidence="6">Integral membrane bound transporter domain-containing protein</fullName>
    </recommendedName>
</protein>
<feature type="transmembrane region" description="Helical" evidence="5">
    <location>
        <begin position="299"/>
        <end position="319"/>
    </location>
</feature>
<evidence type="ECO:0000313" key="7">
    <source>
        <dbReference type="EMBL" id="EER16253.1"/>
    </source>
</evidence>
<accession>C5KI41</accession>
<dbReference type="OrthoDB" id="68611at2759"/>
<evidence type="ECO:0000259" key="6">
    <source>
        <dbReference type="Pfam" id="PF13515"/>
    </source>
</evidence>
<feature type="transmembrane region" description="Helical" evidence="5">
    <location>
        <begin position="639"/>
        <end position="658"/>
    </location>
</feature>
<comment type="subcellular location">
    <subcellularLocation>
        <location evidence="1">Membrane</location>
        <topology evidence="1">Multi-pass membrane protein</topology>
    </subcellularLocation>
</comment>
<proteinExistence type="predicted"/>
<dbReference type="Pfam" id="PF13515">
    <property type="entry name" value="FUSC_2"/>
    <property type="match status" value="1"/>
</dbReference>
<dbReference type="EMBL" id="GG673069">
    <property type="protein sequence ID" value="EER16253.1"/>
    <property type="molecule type" value="Genomic_DNA"/>
</dbReference>
<feature type="transmembrane region" description="Helical" evidence="5">
    <location>
        <begin position="268"/>
        <end position="287"/>
    </location>
</feature>
<dbReference type="InterPro" id="IPR049453">
    <property type="entry name" value="Memb_transporter_dom"/>
</dbReference>
<dbReference type="GeneID" id="9061467"/>